<name>A0ABW1EQ78_9ACTN</name>
<feature type="domain" description="Butirosin biosynthesis protein H N-terminal" evidence="2">
    <location>
        <begin position="14"/>
        <end position="145"/>
    </location>
</feature>
<feature type="coiled-coil region" evidence="1">
    <location>
        <begin position="351"/>
        <end position="378"/>
    </location>
</feature>
<evidence type="ECO:0000256" key="1">
    <source>
        <dbReference type="SAM" id="Coils"/>
    </source>
</evidence>
<dbReference type="RefSeq" id="WP_313762501.1">
    <property type="nucleotide sequence ID" value="NZ_BAAAVH010000050.1"/>
</dbReference>
<keyword evidence="1" id="KW-0175">Coiled coil</keyword>
<evidence type="ECO:0000259" key="3">
    <source>
        <dbReference type="Pfam" id="PF16169"/>
    </source>
</evidence>
<organism evidence="4 5">
    <name type="scientific">Kitasatospora aburaviensis</name>
    <dbReference type="NCBI Taxonomy" id="67265"/>
    <lineage>
        <taxon>Bacteria</taxon>
        <taxon>Bacillati</taxon>
        <taxon>Actinomycetota</taxon>
        <taxon>Actinomycetes</taxon>
        <taxon>Kitasatosporales</taxon>
        <taxon>Streptomycetaceae</taxon>
        <taxon>Kitasatospora</taxon>
    </lineage>
</organism>
<evidence type="ECO:0000313" key="4">
    <source>
        <dbReference type="EMBL" id="MFC5884163.1"/>
    </source>
</evidence>
<proteinExistence type="predicted"/>
<evidence type="ECO:0000313" key="5">
    <source>
        <dbReference type="Proteomes" id="UP001596067"/>
    </source>
</evidence>
<feature type="domain" description="DUF4872" evidence="3">
    <location>
        <begin position="156"/>
        <end position="295"/>
    </location>
</feature>
<dbReference type="Proteomes" id="UP001596067">
    <property type="component" value="Unassembled WGS sequence"/>
</dbReference>
<dbReference type="EMBL" id="JBHSOD010000003">
    <property type="protein sequence ID" value="MFC5884163.1"/>
    <property type="molecule type" value="Genomic_DNA"/>
</dbReference>
<protein>
    <submittedName>
        <fullName evidence="4">BtrH N-terminal domain-containing protein</fullName>
    </submittedName>
</protein>
<keyword evidence="5" id="KW-1185">Reference proteome</keyword>
<dbReference type="InterPro" id="IPR026935">
    <property type="entry name" value="BtrH_N"/>
</dbReference>
<reference evidence="5" key="1">
    <citation type="journal article" date="2019" name="Int. J. Syst. Evol. Microbiol.">
        <title>The Global Catalogue of Microorganisms (GCM) 10K type strain sequencing project: providing services to taxonomists for standard genome sequencing and annotation.</title>
        <authorList>
            <consortium name="The Broad Institute Genomics Platform"/>
            <consortium name="The Broad Institute Genome Sequencing Center for Infectious Disease"/>
            <person name="Wu L."/>
            <person name="Ma J."/>
        </authorList>
    </citation>
    <scope>NUCLEOTIDE SEQUENCE [LARGE SCALE GENOMIC DNA]</scope>
    <source>
        <strain evidence="5">CGMCC 4.1469</strain>
    </source>
</reference>
<dbReference type="Pfam" id="PF16169">
    <property type="entry name" value="DUF4872"/>
    <property type="match status" value="1"/>
</dbReference>
<comment type="caution">
    <text evidence="4">The sequence shown here is derived from an EMBL/GenBank/DDBJ whole genome shotgun (WGS) entry which is preliminary data.</text>
</comment>
<sequence length="379" mass="40707">MSTTDPEPLYGGAHCETASLRKQLAAHGLPVSEAMLFGLAGGISFMHLPPPPGGRGFTGGRNGPFPEFTRRMAAGVGLDVEVAVDDDPDRAWAELRGELDQGRPAVVYVDLFHLPYFQATRHFGAHAIVVLGHDPQAGTVTVSDRPARPQTLTTAELATARASAHQPFPPRHALLRADWKTARQPTEEDVRQGIRYSCRAMLHPPVPTFGLRGLDSYGAGLQHLLRSDAPALSVVEELAGAFVDFELAGTGGNAFRNLFQEFLTEAAQLTGDHRLADAALLCADSAAQWARVIALLLPDWTDDFAELGAAYRAREAELLDGGAAALARAALLGERLPRLRAAAADGLGPVRERLAGELREALRAVAETERELYALLREV</sequence>
<evidence type="ECO:0000259" key="2">
    <source>
        <dbReference type="Pfam" id="PF14399"/>
    </source>
</evidence>
<dbReference type="InterPro" id="IPR032369">
    <property type="entry name" value="DUF4872"/>
</dbReference>
<accession>A0ABW1EQ78</accession>
<gene>
    <name evidence="4" type="ORF">ACFP0N_04075</name>
</gene>
<dbReference type="Pfam" id="PF14399">
    <property type="entry name" value="BtrH_N"/>
    <property type="match status" value="1"/>
</dbReference>